<keyword evidence="3" id="KW-0949">S-adenosyl-L-methionine</keyword>
<dbReference type="InterPro" id="IPR031303">
    <property type="entry name" value="C5_meth_CS"/>
</dbReference>
<dbReference type="InterPro" id="IPR007499">
    <property type="entry name" value="ERF_bacteria_virus"/>
</dbReference>
<reference evidence="7" key="1">
    <citation type="journal article" date="2021" name="Proc. Natl. Acad. Sci. U.S.A.">
        <title>A Catalog of Tens of Thousands of Viruses from Human Metagenomes Reveals Hidden Associations with Chronic Diseases.</title>
        <authorList>
            <person name="Tisza M.J."/>
            <person name="Buck C.B."/>
        </authorList>
    </citation>
    <scope>NUCLEOTIDE SEQUENCE</scope>
    <source>
        <strain evidence="7">Ct5d86</strain>
    </source>
</reference>
<dbReference type="GO" id="GO:0008168">
    <property type="term" value="F:methyltransferase activity"/>
    <property type="evidence" value="ECO:0007669"/>
    <property type="project" value="UniProtKB-KW"/>
</dbReference>
<evidence type="ECO:0000256" key="1">
    <source>
        <dbReference type="ARBA" id="ARBA00022603"/>
    </source>
</evidence>
<evidence type="ECO:0000256" key="6">
    <source>
        <dbReference type="SAM" id="MobiDB-lite"/>
    </source>
</evidence>
<evidence type="ECO:0000256" key="5">
    <source>
        <dbReference type="ARBA" id="ARBA00022801"/>
    </source>
</evidence>
<proteinExistence type="predicted"/>
<dbReference type="Gene3D" id="3.90.1600.10">
    <property type="entry name" value="Palm domain of DNA polymerase"/>
    <property type="match status" value="1"/>
</dbReference>
<sequence>MLEDDVDIKFYLTQEQVDKIKFNTFHKESKRIQTKEYCDTLCACDSTKMKCIQIGQYDTATRINSNRYRVYDDNGLSPTIQTYQGGNLQPYVLSDNTLVRKLTPKECWRLMGFTDSDFDKASKVCSNSQLYKQAGNSIVVQVLERILENLIGGEMTTVTYDCEVFKHDWVVVFKDRKTRVYTVIHNDNEALKMAISNENLYIGFNSKHYDQYIIKAIAADFTPEELKQLNDYIIAGGQGWEYPLLQDFYFTLNNVDIRDDMQKTLSLKSIEGHLGLPIRESSIDFNIDRQLTKEELDKVIEYCKYDVDSADEIVNLRTDYLKTKANLGKRAGIDVVKAMAMTNAKLTAKMLGAKYVSRDDGREYVYPDNLDKSVIPNEILEFFDTIHDREISDEDLFKTSLEIVIGDMPCTYAWGGVHGSQSKYYEESTDKRVIQNRDVSSLYPTIIEEYQYLSRNVADANLYYQMRKDRITAKHTGDKQTSKDLKLPLNTVSGAQENKFNELYDPLPTRSLRISGQLFLTVLTMRLLNACKSIKLLNLNTDGLMYSVDKDELPLVDDICTTWEKETRFELETDEVSKVWIKDVNNLLLIKTDGEVKTVGGYLNYGISVKGAWAINNNMIIVKKALIEYFVNGTPIEDTVNNSNDIFDFQIIAKAGSKYSRAYQLVDGKEVPVQKVNRVYSTKDTRYGTLIKVKAIDGANEKIASLPDHCIIDNENQLSINDIDKEFYINLAKKRLSDFTGEEIEEENKMATKKTTEEVKGFGDMNVYQKLILARELFLAENVQKTGKNMHLSFKYFELDDIVPVATKIFSRIGLLPMVNFIDGNAVMSIANTDKPEEVVSFTAPFDKIEPIANKDGKMATNSMQALGSSITYMRRYLYMMVLDICEADSIDANIGSGTDSTTAPSKSTAPATPVQRGEIKESLTGAKEQASELQIKSLKAVLKKLKEADPSKEEMISKIAIQTKSFTDISKSDCEKLIQKITGLIGDAA</sequence>
<dbReference type="Gene3D" id="3.40.50.150">
    <property type="entry name" value="Vaccinia Virus protein VP39"/>
    <property type="match status" value="1"/>
</dbReference>
<keyword evidence="4" id="KW-0540">Nuclease</keyword>
<dbReference type="GO" id="GO:0032259">
    <property type="term" value="P:methylation"/>
    <property type="evidence" value="ECO:0007669"/>
    <property type="project" value="UniProtKB-KW"/>
</dbReference>
<dbReference type="GO" id="GO:0004518">
    <property type="term" value="F:nuclease activity"/>
    <property type="evidence" value="ECO:0007669"/>
    <property type="project" value="UniProtKB-KW"/>
</dbReference>
<dbReference type="SUPFAM" id="SSF56672">
    <property type="entry name" value="DNA/RNA polymerases"/>
    <property type="match status" value="1"/>
</dbReference>
<evidence type="ECO:0000313" key="7">
    <source>
        <dbReference type="EMBL" id="DAD70995.1"/>
    </source>
</evidence>
<evidence type="ECO:0000256" key="4">
    <source>
        <dbReference type="ARBA" id="ARBA00022722"/>
    </source>
</evidence>
<feature type="compositionally biased region" description="Low complexity" evidence="6">
    <location>
        <begin position="899"/>
        <end position="914"/>
    </location>
</feature>
<organism evidence="7">
    <name type="scientific">Siphoviridae sp. ct5d86</name>
    <dbReference type="NCBI Taxonomy" id="2827561"/>
    <lineage>
        <taxon>Viruses</taxon>
        <taxon>Duplodnaviria</taxon>
        <taxon>Heunggongvirae</taxon>
        <taxon>Uroviricota</taxon>
        <taxon>Caudoviricetes</taxon>
    </lineage>
</organism>
<evidence type="ECO:0000256" key="2">
    <source>
        <dbReference type="ARBA" id="ARBA00022679"/>
    </source>
</evidence>
<dbReference type="InterPro" id="IPR001525">
    <property type="entry name" value="C5_MeTfrase"/>
</dbReference>
<dbReference type="SUPFAM" id="SSF53335">
    <property type="entry name" value="S-adenosyl-L-methionine-dependent methyltransferases"/>
    <property type="match status" value="1"/>
</dbReference>
<accession>A0A8S5LM93</accession>
<evidence type="ECO:0000256" key="3">
    <source>
        <dbReference type="ARBA" id="ARBA00022691"/>
    </source>
</evidence>
<keyword evidence="2" id="KW-0808">Transferase</keyword>
<keyword evidence="1" id="KW-0489">Methyltransferase</keyword>
<dbReference type="PROSITE" id="PS00095">
    <property type="entry name" value="C5_MTASE_2"/>
    <property type="match status" value="1"/>
</dbReference>
<dbReference type="InterPro" id="IPR029063">
    <property type="entry name" value="SAM-dependent_MTases_sf"/>
</dbReference>
<protein>
    <submittedName>
        <fullName evidence="7">DNA polymerase</fullName>
    </submittedName>
</protein>
<dbReference type="InterPro" id="IPR023211">
    <property type="entry name" value="DNA_pol_palm_dom_sf"/>
</dbReference>
<dbReference type="Pfam" id="PF04404">
    <property type="entry name" value="ERF"/>
    <property type="match status" value="1"/>
</dbReference>
<dbReference type="Pfam" id="PF00145">
    <property type="entry name" value="DNA_methylase"/>
    <property type="match status" value="1"/>
</dbReference>
<dbReference type="InterPro" id="IPR043502">
    <property type="entry name" value="DNA/RNA_pol_sf"/>
</dbReference>
<keyword evidence="5" id="KW-0378">Hydrolase</keyword>
<name>A0A8S5LM93_9CAUD</name>
<dbReference type="EMBL" id="BK015875">
    <property type="protein sequence ID" value="DAD70995.1"/>
    <property type="molecule type" value="Genomic_DNA"/>
</dbReference>
<dbReference type="GO" id="GO:0016787">
    <property type="term" value="F:hydrolase activity"/>
    <property type="evidence" value="ECO:0007669"/>
    <property type="project" value="UniProtKB-KW"/>
</dbReference>
<feature type="region of interest" description="Disordered" evidence="6">
    <location>
        <begin position="897"/>
        <end position="917"/>
    </location>
</feature>
<dbReference type="Gene3D" id="3.90.120.10">
    <property type="entry name" value="DNA Methylase, subunit A, domain 2"/>
    <property type="match status" value="1"/>
</dbReference>